<dbReference type="PRINTS" id="PR00420">
    <property type="entry name" value="RNGMNOXGNASE"/>
</dbReference>
<evidence type="ECO:0000259" key="5">
    <source>
        <dbReference type="Pfam" id="PF01494"/>
    </source>
</evidence>
<dbReference type="SUPFAM" id="SSF54373">
    <property type="entry name" value="FAD-linked reductases, C-terminal domain"/>
    <property type="match status" value="1"/>
</dbReference>
<dbReference type="Gene3D" id="3.30.9.10">
    <property type="entry name" value="D-Amino Acid Oxidase, subunit A, domain 2"/>
    <property type="match status" value="1"/>
</dbReference>
<sequence length="627" mass="68700">MAPSSNVDVLIIGAGPAGVMAGNALASAGVNVRIVDKRPAKVMAGQADGIQPRTIEVFQSYGLARRLIERGNQMHSLAFYNPRKDGKGVERTSRVPDVTAPSARYRFEVTLHQGEIEAIFLDSMREHGLEVERPIVPESIEISEDVEELASKDSYPVKVVLRHLADATLETAPNGVHTNDIDPAIESSSSSLETVHAKYVLGADGAHSFVRGSLGIELEGEHTDHVWGVVDCVPVTDFPDIRNRTAIHSDFGSCMIIPREGDKVRLYVQIAEELQVDEHGRKDRSAVTPEKVMEMAKRSMQPFNLEFPDKPEWWTCYVIGQRVAKNFSVKERVFIAGDACHTHSPKAGQGMNASMNDSHNLAWKLAHVLRGWASPELLKTYELERRKYARDLIDFDKKLADLFSGKAVTTENATGVSHKEFQGLLQSMGGFTSGIGIQYAPSLITDPTAQSLAPGLVIGQRFLPQVIIRVADTRPYEIQDLLVSDTKWKVVFFVGDPKEEKQQAVINAVGEHLLCSKSFARRFTPKGAAQDAVFTLLTVSSTSKDDADYTDIHPGLRTHWSKAFTDDLAIDGRAGGTAYTTYGINPSSGAVVCCRPDGYVSFVCSLQDVTSGRLEEYFGCFMVGASA</sequence>
<proteinExistence type="inferred from homology"/>
<protein>
    <recommendedName>
        <fullName evidence="9">FAD binding domain-containing protein</fullName>
    </recommendedName>
</protein>
<dbReference type="CDD" id="cd02979">
    <property type="entry name" value="PHOX_C"/>
    <property type="match status" value="1"/>
</dbReference>
<dbReference type="AlphaFoldDB" id="A0A165DA50"/>
<evidence type="ECO:0000259" key="6">
    <source>
        <dbReference type="Pfam" id="PF07976"/>
    </source>
</evidence>
<evidence type="ECO:0000256" key="1">
    <source>
        <dbReference type="ARBA" id="ARBA00007801"/>
    </source>
</evidence>
<evidence type="ECO:0000256" key="2">
    <source>
        <dbReference type="ARBA" id="ARBA00022630"/>
    </source>
</evidence>
<dbReference type="EMBL" id="KV424068">
    <property type="protein sequence ID" value="KZT52379.1"/>
    <property type="molecule type" value="Genomic_DNA"/>
</dbReference>
<feature type="domain" description="FAD-binding" evidence="5">
    <location>
        <begin position="7"/>
        <end position="133"/>
    </location>
</feature>
<feature type="domain" description="Phenol hydroxylase-like C-terminal dimerisation" evidence="6">
    <location>
        <begin position="437"/>
        <end position="624"/>
    </location>
</feature>
<dbReference type="PANTHER" id="PTHR43004">
    <property type="entry name" value="TRK SYSTEM POTASSIUM UPTAKE PROTEIN"/>
    <property type="match status" value="1"/>
</dbReference>
<dbReference type="Pfam" id="PF07976">
    <property type="entry name" value="Phe_hydrox_dim"/>
    <property type="match status" value="1"/>
</dbReference>
<evidence type="ECO:0000256" key="3">
    <source>
        <dbReference type="ARBA" id="ARBA00022827"/>
    </source>
</evidence>
<dbReference type="InterPro" id="IPR038220">
    <property type="entry name" value="PHOX_C_sf"/>
</dbReference>
<dbReference type="InterPro" id="IPR036188">
    <property type="entry name" value="FAD/NAD-bd_sf"/>
</dbReference>
<dbReference type="InParanoid" id="A0A165DA50"/>
<dbReference type="Gene3D" id="3.50.50.60">
    <property type="entry name" value="FAD/NAD(P)-binding domain"/>
    <property type="match status" value="1"/>
</dbReference>
<dbReference type="PANTHER" id="PTHR43004:SF20">
    <property type="entry name" value="2-MONOOXYGENASE, PUTATIVE (AFU_ORTHOLOGUE AFUA_1G13660)-RELATED"/>
    <property type="match status" value="1"/>
</dbReference>
<feature type="domain" description="FAD-binding" evidence="5">
    <location>
        <begin position="182"/>
        <end position="395"/>
    </location>
</feature>
<dbReference type="GO" id="GO:0016709">
    <property type="term" value="F:oxidoreductase activity, acting on paired donors, with incorporation or reduction of molecular oxygen, NAD(P)H as one donor, and incorporation of one atom of oxygen"/>
    <property type="evidence" value="ECO:0007669"/>
    <property type="project" value="UniProtKB-ARBA"/>
</dbReference>
<organism evidence="7 8">
    <name type="scientific">Calocera cornea HHB12733</name>
    <dbReference type="NCBI Taxonomy" id="1353952"/>
    <lineage>
        <taxon>Eukaryota</taxon>
        <taxon>Fungi</taxon>
        <taxon>Dikarya</taxon>
        <taxon>Basidiomycota</taxon>
        <taxon>Agaricomycotina</taxon>
        <taxon>Dacrymycetes</taxon>
        <taxon>Dacrymycetales</taxon>
        <taxon>Dacrymycetaceae</taxon>
        <taxon>Calocera</taxon>
    </lineage>
</organism>
<dbReference type="STRING" id="1353952.A0A165DA50"/>
<dbReference type="OrthoDB" id="1716816at2759"/>
<dbReference type="InterPro" id="IPR012941">
    <property type="entry name" value="Phe_hydrox_C_dim_dom"/>
</dbReference>
<name>A0A165DA50_9BASI</name>
<keyword evidence="8" id="KW-1185">Reference proteome</keyword>
<dbReference type="GO" id="GO:0071949">
    <property type="term" value="F:FAD binding"/>
    <property type="evidence" value="ECO:0007669"/>
    <property type="project" value="InterPro"/>
</dbReference>
<accession>A0A165DA50</accession>
<keyword evidence="3" id="KW-0274">FAD</keyword>
<dbReference type="InterPro" id="IPR050641">
    <property type="entry name" value="RIFMO-like"/>
</dbReference>
<evidence type="ECO:0000313" key="7">
    <source>
        <dbReference type="EMBL" id="KZT52379.1"/>
    </source>
</evidence>
<reference evidence="7 8" key="1">
    <citation type="journal article" date="2016" name="Mol. Biol. Evol.">
        <title>Comparative Genomics of Early-Diverging Mushroom-Forming Fungi Provides Insights into the Origins of Lignocellulose Decay Capabilities.</title>
        <authorList>
            <person name="Nagy L.G."/>
            <person name="Riley R."/>
            <person name="Tritt A."/>
            <person name="Adam C."/>
            <person name="Daum C."/>
            <person name="Floudas D."/>
            <person name="Sun H."/>
            <person name="Yadav J.S."/>
            <person name="Pangilinan J."/>
            <person name="Larsson K.H."/>
            <person name="Matsuura K."/>
            <person name="Barry K."/>
            <person name="Labutti K."/>
            <person name="Kuo R."/>
            <person name="Ohm R.A."/>
            <person name="Bhattacharya S.S."/>
            <person name="Shirouzu T."/>
            <person name="Yoshinaga Y."/>
            <person name="Martin F.M."/>
            <person name="Grigoriev I.V."/>
            <person name="Hibbett D.S."/>
        </authorList>
    </citation>
    <scope>NUCLEOTIDE SEQUENCE [LARGE SCALE GENOMIC DNA]</scope>
    <source>
        <strain evidence="7 8">HHB12733</strain>
    </source>
</reference>
<evidence type="ECO:0000313" key="8">
    <source>
        <dbReference type="Proteomes" id="UP000076842"/>
    </source>
</evidence>
<dbReference type="Pfam" id="PF01494">
    <property type="entry name" value="FAD_binding_3"/>
    <property type="match status" value="2"/>
</dbReference>
<keyword evidence="2" id="KW-0285">Flavoprotein</keyword>
<keyword evidence="4" id="KW-0560">Oxidoreductase</keyword>
<dbReference type="SUPFAM" id="SSF52833">
    <property type="entry name" value="Thioredoxin-like"/>
    <property type="match status" value="1"/>
</dbReference>
<dbReference type="InterPro" id="IPR036249">
    <property type="entry name" value="Thioredoxin-like_sf"/>
</dbReference>
<gene>
    <name evidence="7" type="ORF">CALCODRAFT_502386</name>
</gene>
<dbReference type="InterPro" id="IPR002938">
    <property type="entry name" value="FAD-bd"/>
</dbReference>
<evidence type="ECO:0000256" key="4">
    <source>
        <dbReference type="ARBA" id="ARBA00023002"/>
    </source>
</evidence>
<evidence type="ECO:0008006" key="9">
    <source>
        <dbReference type="Google" id="ProtNLM"/>
    </source>
</evidence>
<dbReference type="Gene3D" id="3.40.30.20">
    <property type="match status" value="1"/>
</dbReference>
<comment type="similarity">
    <text evidence="1">Belongs to the PheA/TfdB FAD monooxygenase family.</text>
</comment>
<dbReference type="SUPFAM" id="SSF51905">
    <property type="entry name" value="FAD/NAD(P)-binding domain"/>
    <property type="match status" value="1"/>
</dbReference>
<dbReference type="Proteomes" id="UP000076842">
    <property type="component" value="Unassembled WGS sequence"/>
</dbReference>